<proteinExistence type="predicted"/>
<keyword evidence="1" id="KW-0472">Membrane</keyword>
<dbReference type="AlphaFoldDB" id="A0ABD7Z961"/>
<evidence type="ECO:0000313" key="3">
    <source>
        <dbReference type="Proteomes" id="UP001229832"/>
    </source>
</evidence>
<accession>A0ABD7Z961</accession>
<dbReference type="EMBL" id="CP132485">
    <property type="protein sequence ID" value="WLV83426.1"/>
    <property type="molecule type" value="Genomic_DNA"/>
</dbReference>
<name>A0ABD7Z961_LACZE</name>
<keyword evidence="1" id="KW-1133">Transmembrane helix</keyword>
<dbReference type="InterPro" id="IPR025882">
    <property type="entry name" value="Toxin_Fst"/>
</dbReference>
<sequence>MRDFFDLIIAPLIVGVILLLLDHWLNDQR</sequence>
<keyword evidence="3" id="KW-1185">Reference proteome</keyword>
<dbReference type="GeneID" id="93270348"/>
<dbReference type="RefSeq" id="WP_093997775.1">
    <property type="nucleotide sequence ID" value="NZ_CP132484.1"/>
</dbReference>
<dbReference type="NCBIfam" id="NF033608">
    <property type="entry name" value="type_I_tox_Fst"/>
    <property type="match status" value="1"/>
</dbReference>
<reference evidence="2 3" key="1">
    <citation type="submission" date="2023-08" db="EMBL/GenBank/DDBJ databases">
        <authorList>
            <person name="Buchebner-Jance M."/>
        </authorList>
    </citation>
    <scope>NUCLEOTIDE SEQUENCE [LARGE SCALE GENOMIC DNA]</scope>
    <source>
        <strain evidence="2 3">NCIMB 15475</strain>
    </source>
</reference>
<dbReference type="Pfam" id="PF13955">
    <property type="entry name" value="Fst_toxin"/>
    <property type="match status" value="1"/>
</dbReference>
<dbReference type="Proteomes" id="UP001229832">
    <property type="component" value="Chromosome"/>
</dbReference>
<protein>
    <submittedName>
        <fullName evidence="2">Type I toxin-antitoxin system Fst family toxin</fullName>
    </submittedName>
</protein>
<evidence type="ECO:0000313" key="2">
    <source>
        <dbReference type="EMBL" id="WLV83426.1"/>
    </source>
</evidence>
<feature type="transmembrane region" description="Helical" evidence="1">
    <location>
        <begin position="7"/>
        <end position="25"/>
    </location>
</feature>
<evidence type="ECO:0000256" key="1">
    <source>
        <dbReference type="SAM" id="Phobius"/>
    </source>
</evidence>
<organism evidence="2 3">
    <name type="scientific">Lacticaseibacillus zeae subsp. silagei</name>
    <dbReference type="NCBI Taxonomy" id="3068307"/>
    <lineage>
        <taxon>Bacteria</taxon>
        <taxon>Bacillati</taxon>
        <taxon>Bacillota</taxon>
        <taxon>Bacilli</taxon>
        <taxon>Lactobacillales</taxon>
        <taxon>Lactobacillaceae</taxon>
        <taxon>Lacticaseibacillus</taxon>
    </lineage>
</organism>
<gene>
    <name evidence="2" type="ORF">LACZS2_002667</name>
</gene>
<keyword evidence="1" id="KW-0812">Transmembrane</keyword>